<protein>
    <submittedName>
        <fullName evidence="1">Uncharacterized protein</fullName>
    </submittedName>
</protein>
<gene>
    <name evidence="1" type="ORF">J5N97_001062</name>
</gene>
<reference evidence="1 2" key="1">
    <citation type="journal article" date="2022" name="Hortic Res">
        <title>The genome of Dioscorea zingiberensis sheds light on the biosynthesis, origin and evolution of the medicinally important diosgenin saponins.</title>
        <authorList>
            <person name="Li Y."/>
            <person name="Tan C."/>
            <person name="Li Z."/>
            <person name="Guo J."/>
            <person name="Li S."/>
            <person name="Chen X."/>
            <person name="Wang C."/>
            <person name="Dai X."/>
            <person name="Yang H."/>
            <person name="Song W."/>
            <person name="Hou L."/>
            <person name="Xu J."/>
            <person name="Tong Z."/>
            <person name="Xu A."/>
            <person name="Yuan X."/>
            <person name="Wang W."/>
            <person name="Yang Q."/>
            <person name="Chen L."/>
            <person name="Sun Z."/>
            <person name="Wang K."/>
            <person name="Pan B."/>
            <person name="Chen J."/>
            <person name="Bao Y."/>
            <person name="Liu F."/>
            <person name="Qi X."/>
            <person name="Gang D.R."/>
            <person name="Wen J."/>
            <person name="Li J."/>
        </authorList>
    </citation>
    <scope>NUCLEOTIDE SEQUENCE [LARGE SCALE GENOMIC DNA]</scope>
    <source>
        <strain evidence="1">Dzin_1.0</strain>
    </source>
</reference>
<accession>A0A9D5BUE4</accession>
<dbReference type="Proteomes" id="UP001085076">
    <property type="component" value="Unassembled WGS sequence"/>
</dbReference>
<comment type="caution">
    <text evidence="1">The sequence shown here is derived from an EMBL/GenBank/DDBJ whole genome shotgun (WGS) entry which is preliminary data.</text>
</comment>
<dbReference type="OrthoDB" id="6133115at2759"/>
<sequence length="111" mass="12435">MLPLRLILCSWVSPSFPLLRPREQDGICQILNNGFGMNGVPEDGVPQGFGFYLYSEHSAVDRGSSGKYIQVELKSIDTKEMVDFKYLVTLREALLCSELTITNSRSSSLQM</sequence>
<organism evidence="1 2">
    <name type="scientific">Dioscorea zingiberensis</name>
    <dbReference type="NCBI Taxonomy" id="325984"/>
    <lineage>
        <taxon>Eukaryota</taxon>
        <taxon>Viridiplantae</taxon>
        <taxon>Streptophyta</taxon>
        <taxon>Embryophyta</taxon>
        <taxon>Tracheophyta</taxon>
        <taxon>Spermatophyta</taxon>
        <taxon>Magnoliopsida</taxon>
        <taxon>Liliopsida</taxon>
        <taxon>Dioscoreales</taxon>
        <taxon>Dioscoreaceae</taxon>
        <taxon>Dioscorea</taxon>
    </lineage>
</organism>
<name>A0A9D5BUE4_9LILI</name>
<dbReference type="EMBL" id="JAGGNH010000048">
    <property type="protein sequence ID" value="KAJ0960984.1"/>
    <property type="molecule type" value="Genomic_DNA"/>
</dbReference>
<keyword evidence="2" id="KW-1185">Reference proteome</keyword>
<evidence type="ECO:0000313" key="1">
    <source>
        <dbReference type="EMBL" id="KAJ0960984.1"/>
    </source>
</evidence>
<proteinExistence type="predicted"/>
<evidence type="ECO:0000313" key="2">
    <source>
        <dbReference type="Proteomes" id="UP001085076"/>
    </source>
</evidence>
<dbReference type="AlphaFoldDB" id="A0A9D5BUE4"/>